<name>A0A2J8LCB7_PANTR</name>
<reference evidence="7 8" key="1">
    <citation type="submission" date="2017-12" db="EMBL/GenBank/DDBJ databases">
        <title>High-resolution comparative analysis of great ape genomes.</title>
        <authorList>
            <person name="Pollen A."/>
            <person name="Hastie A."/>
            <person name="Hormozdiari F."/>
            <person name="Dougherty M."/>
            <person name="Liu R."/>
            <person name="Chaisson M."/>
            <person name="Hoppe E."/>
            <person name="Hill C."/>
            <person name="Pang A."/>
            <person name="Hillier L."/>
            <person name="Baker C."/>
            <person name="Armstrong J."/>
            <person name="Shendure J."/>
            <person name="Paten B."/>
            <person name="Wilson R."/>
            <person name="Chao H."/>
            <person name="Schneider V."/>
            <person name="Ventura M."/>
            <person name="Kronenberg Z."/>
            <person name="Murali S."/>
            <person name="Gordon D."/>
            <person name="Cantsilieris S."/>
            <person name="Munson K."/>
            <person name="Nelson B."/>
            <person name="Raja A."/>
            <person name="Underwood J."/>
            <person name="Diekhans M."/>
            <person name="Fiddes I."/>
            <person name="Haussler D."/>
            <person name="Eichler E."/>
        </authorList>
    </citation>
    <scope>NUCLEOTIDE SEQUENCE [LARGE SCALE GENOMIC DNA]</scope>
    <source>
        <strain evidence="7">Yerkes chimp pedigree #C0471</strain>
    </source>
</reference>
<dbReference type="PANTHER" id="PTHR10372:SF6">
    <property type="entry name" value="CATENIN DELTA-1"/>
    <property type="match status" value="1"/>
</dbReference>
<evidence type="ECO:0000256" key="1">
    <source>
        <dbReference type="ARBA" id="ARBA00004282"/>
    </source>
</evidence>
<dbReference type="SMART" id="SM00185">
    <property type="entry name" value="ARM"/>
    <property type="match status" value="1"/>
</dbReference>
<dbReference type="Gene3D" id="1.25.10.10">
    <property type="entry name" value="Leucine-rich Repeat Variant"/>
    <property type="match status" value="1"/>
</dbReference>
<keyword evidence="4" id="KW-0130">Cell adhesion</keyword>
<comment type="similarity">
    <text evidence="2">Belongs to the beta-catenin family.</text>
</comment>
<dbReference type="InterPro" id="IPR011989">
    <property type="entry name" value="ARM-like"/>
</dbReference>
<evidence type="ECO:0000256" key="4">
    <source>
        <dbReference type="ARBA" id="ARBA00022889"/>
    </source>
</evidence>
<keyword evidence="3" id="KW-0677">Repeat</keyword>
<evidence type="ECO:0000313" key="7">
    <source>
        <dbReference type="EMBL" id="PNI44917.1"/>
    </source>
</evidence>
<evidence type="ECO:0000313" key="8">
    <source>
        <dbReference type="Proteomes" id="UP000236370"/>
    </source>
</evidence>
<organism evidence="7 8">
    <name type="scientific">Pan troglodytes</name>
    <name type="common">Chimpanzee</name>
    <dbReference type="NCBI Taxonomy" id="9598"/>
    <lineage>
        <taxon>Eukaryota</taxon>
        <taxon>Metazoa</taxon>
        <taxon>Chordata</taxon>
        <taxon>Craniata</taxon>
        <taxon>Vertebrata</taxon>
        <taxon>Euteleostomi</taxon>
        <taxon>Mammalia</taxon>
        <taxon>Eutheria</taxon>
        <taxon>Euarchontoglires</taxon>
        <taxon>Primates</taxon>
        <taxon>Haplorrhini</taxon>
        <taxon>Catarrhini</taxon>
        <taxon>Hominidae</taxon>
        <taxon>Pan</taxon>
    </lineage>
</organism>
<evidence type="ECO:0000256" key="2">
    <source>
        <dbReference type="ARBA" id="ARBA00005462"/>
    </source>
</evidence>
<feature type="repeat" description="ARM" evidence="6">
    <location>
        <begin position="85"/>
        <end position="126"/>
    </location>
</feature>
<dbReference type="SUPFAM" id="SSF48371">
    <property type="entry name" value="ARM repeat"/>
    <property type="match status" value="1"/>
</dbReference>
<dbReference type="InterPro" id="IPR000225">
    <property type="entry name" value="Armadillo"/>
</dbReference>
<dbReference type="InterPro" id="IPR016024">
    <property type="entry name" value="ARM-type_fold"/>
</dbReference>
<keyword evidence="5" id="KW-0965">Cell junction</keyword>
<evidence type="ECO:0000256" key="6">
    <source>
        <dbReference type="PROSITE-ProRule" id="PRU00259"/>
    </source>
</evidence>
<proteinExistence type="inferred from homology"/>
<accession>A0A2J8LCB7</accession>
<feature type="non-terminal residue" evidence="7">
    <location>
        <position position="126"/>
    </location>
</feature>
<protein>
    <submittedName>
        <fullName evidence="7">CTNND1 isoform 3</fullName>
    </submittedName>
</protein>
<dbReference type="Pfam" id="PF00514">
    <property type="entry name" value="Arm"/>
    <property type="match status" value="1"/>
</dbReference>
<comment type="caution">
    <text evidence="7">The sequence shown here is derived from an EMBL/GenBank/DDBJ whole genome shotgun (WGS) entry which is preliminary data.</text>
</comment>
<dbReference type="EMBL" id="NBAG03000297">
    <property type="protein sequence ID" value="PNI44917.1"/>
    <property type="molecule type" value="Genomic_DNA"/>
</dbReference>
<evidence type="ECO:0000256" key="5">
    <source>
        <dbReference type="ARBA" id="ARBA00022949"/>
    </source>
</evidence>
<sequence length="126" mass="13995">MIGEEVPSDQYYWAPLAQHERGSLASLDSLRKGGPPPPNWRQPELPEVIAMLGFRLDAVKSNAAAYLQHLCYRNDKVKTDVRKLKGIPVLVGLLDHPKKEVHLGACGALKNISFGRDQDNKIAIKN</sequence>
<dbReference type="InterPro" id="IPR028435">
    <property type="entry name" value="Plakophilin/d_Catenin"/>
</dbReference>
<dbReference type="PANTHER" id="PTHR10372">
    <property type="entry name" value="PLAKOPHILLIN-RELATED"/>
    <property type="match status" value="1"/>
</dbReference>
<dbReference type="SMR" id="A0A2J8LCB7"/>
<dbReference type="GO" id="GO:0098609">
    <property type="term" value="P:cell-cell adhesion"/>
    <property type="evidence" value="ECO:0007669"/>
    <property type="project" value="InterPro"/>
</dbReference>
<gene>
    <name evidence="7" type="ORF">CK820_G0030744</name>
</gene>
<dbReference type="AlphaFoldDB" id="A0A2J8LCB7"/>
<dbReference type="Proteomes" id="UP000236370">
    <property type="component" value="Unassembled WGS sequence"/>
</dbReference>
<comment type="subcellular location">
    <subcellularLocation>
        <location evidence="1">Cell junction</location>
    </subcellularLocation>
</comment>
<evidence type="ECO:0000256" key="3">
    <source>
        <dbReference type="ARBA" id="ARBA00022737"/>
    </source>
</evidence>
<dbReference type="GO" id="GO:0070161">
    <property type="term" value="C:anchoring junction"/>
    <property type="evidence" value="ECO:0007669"/>
    <property type="project" value="UniProtKB-SubCell"/>
</dbReference>
<dbReference type="PROSITE" id="PS50176">
    <property type="entry name" value="ARM_REPEAT"/>
    <property type="match status" value="1"/>
</dbReference>